<name>E4ZVB5_LEPMJ</name>
<protein>
    <submittedName>
        <fullName evidence="1">Predicted protein</fullName>
    </submittedName>
</protein>
<evidence type="ECO:0000313" key="2">
    <source>
        <dbReference type="Proteomes" id="UP000002668"/>
    </source>
</evidence>
<dbReference type="EMBL" id="FP929127">
    <property type="protein sequence ID" value="CBX95541.1"/>
    <property type="molecule type" value="Genomic_DNA"/>
</dbReference>
<dbReference type="HOGENOM" id="CLU_3359859_0_0_1"/>
<dbReference type="Proteomes" id="UP000002668">
    <property type="component" value="Genome"/>
</dbReference>
<dbReference type="AlphaFoldDB" id="E4ZVB5"/>
<reference evidence="2" key="1">
    <citation type="journal article" date="2011" name="Nat. Commun.">
        <title>Effector diversification within compartments of the Leptosphaeria maculans genome affected by Repeat-Induced Point mutations.</title>
        <authorList>
            <person name="Rouxel T."/>
            <person name="Grandaubert J."/>
            <person name="Hane J.K."/>
            <person name="Hoede C."/>
            <person name="van de Wouw A.P."/>
            <person name="Couloux A."/>
            <person name="Dominguez V."/>
            <person name="Anthouard V."/>
            <person name="Bally P."/>
            <person name="Bourras S."/>
            <person name="Cozijnsen A.J."/>
            <person name="Ciuffetti L.M."/>
            <person name="Degrave A."/>
            <person name="Dilmaghani A."/>
            <person name="Duret L."/>
            <person name="Fudal I."/>
            <person name="Goodwin S.B."/>
            <person name="Gout L."/>
            <person name="Glaser N."/>
            <person name="Linglin J."/>
            <person name="Kema G.H.J."/>
            <person name="Lapalu N."/>
            <person name="Lawrence C.B."/>
            <person name="May K."/>
            <person name="Meyer M."/>
            <person name="Ollivier B."/>
            <person name="Poulain J."/>
            <person name="Schoch C.L."/>
            <person name="Simon A."/>
            <person name="Spatafora J.W."/>
            <person name="Stachowiak A."/>
            <person name="Turgeon B.G."/>
            <person name="Tyler B.M."/>
            <person name="Vincent D."/>
            <person name="Weissenbach J."/>
            <person name="Amselem J."/>
            <person name="Quesneville H."/>
            <person name="Oliver R.P."/>
            <person name="Wincker P."/>
            <person name="Balesdent M.-H."/>
            <person name="Howlett B.J."/>
        </authorList>
    </citation>
    <scope>NUCLEOTIDE SEQUENCE [LARGE SCALE GENOMIC DNA]</scope>
    <source>
        <strain evidence="2">JN3 / isolate v23.1.3 / race Av1-4-5-6-7-8</strain>
    </source>
</reference>
<organism evidence="2">
    <name type="scientific">Leptosphaeria maculans (strain JN3 / isolate v23.1.3 / race Av1-4-5-6-7-8)</name>
    <name type="common">Blackleg fungus</name>
    <name type="synonym">Phoma lingam</name>
    <dbReference type="NCBI Taxonomy" id="985895"/>
    <lineage>
        <taxon>Eukaryota</taxon>
        <taxon>Fungi</taxon>
        <taxon>Dikarya</taxon>
        <taxon>Ascomycota</taxon>
        <taxon>Pezizomycotina</taxon>
        <taxon>Dothideomycetes</taxon>
        <taxon>Pleosporomycetidae</taxon>
        <taxon>Pleosporales</taxon>
        <taxon>Pleosporineae</taxon>
        <taxon>Leptosphaeriaceae</taxon>
        <taxon>Plenodomus</taxon>
        <taxon>Plenodomus lingam/Leptosphaeria maculans species complex</taxon>
    </lineage>
</organism>
<evidence type="ECO:0000313" key="1">
    <source>
        <dbReference type="EMBL" id="CBX95541.1"/>
    </source>
</evidence>
<dbReference type="VEuPathDB" id="FungiDB:LEMA_P026930.1"/>
<accession>E4ZVB5</accession>
<keyword evidence="2" id="KW-1185">Reference proteome</keyword>
<gene>
    <name evidence="1" type="ORF">LEMA_P026930.1</name>
</gene>
<dbReference type="InParanoid" id="E4ZVB5"/>
<proteinExistence type="predicted"/>
<sequence length="36" mass="4099">MLKCILLHSKYLPTFRGASLHCHHWRGKALEILPAG</sequence>